<feature type="compositionally biased region" description="Polar residues" evidence="1">
    <location>
        <begin position="332"/>
        <end position="344"/>
    </location>
</feature>
<gene>
    <name evidence="2" type="ORF">CCACVL1_28477</name>
</gene>
<proteinExistence type="predicted"/>
<evidence type="ECO:0000313" key="3">
    <source>
        <dbReference type="Proteomes" id="UP000188268"/>
    </source>
</evidence>
<protein>
    <submittedName>
        <fullName evidence="2">Uncharacterized protein</fullName>
    </submittedName>
</protein>
<accession>A0A1R3G6D5</accession>
<dbReference type="Gramene" id="OMO53641">
    <property type="protein sequence ID" value="OMO53641"/>
    <property type="gene ID" value="CCACVL1_28477"/>
</dbReference>
<comment type="caution">
    <text evidence="2">The sequence shown here is derived from an EMBL/GenBank/DDBJ whole genome shotgun (WGS) entry which is preliminary data.</text>
</comment>
<organism evidence="2 3">
    <name type="scientific">Corchorus capsularis</name>
    <name type="common">Jute</name>
    <dbReference type="NCBI Taxonomy" id="210143"/>
    <lineage>
        <taxon>Eukaryota</taxon>
        <taxon>Viridiplantae</taxon>
        <taxon>Streptophyta</taxon>
        <taxon>Embryophyta</taxon>
        <taxon>Tracheophyta</taxon>
        <taxon>Spermatophyta</taxon>
        <taxon>Magnoliopsida</taxon>
        <taxon>eudicotyledons</taxon>
        <taxon>Gunneridae</taxon>
        <taxon>Pentapetalae</taxon>
        <taxon>rosids</taxon>
        <taxon>malvids</taxon>
        <taxon>Malvales</taxon>
        <taxon>Malvaceae</taxon>
        <taxon>Grewioideae</taxon>
        <taxon>Apeibeae</taxon>
        <taxon>Corchorus</taxon>
    </lineage>
</organism>
<feature type="region of interest" description="Disordered" evidence="1">
    <location>
        <begin position="326"/>
        <end position="399"/>
    </location>
</feature>
<dbReference type="EMBL" id="AWWV01015153">
    <property type="protein sequence ID" value="OMO53641.1"/>
    <property type="molecule type" value="Genomic_DNA"/>
</dbReference>
<feature type="region of interest" description="Disordered" evidence="1">
    <location>
        <begin position="118"/>
        <end position="198"/>
    </location>
</feature>
<feature type="region of interest" description="Disordered" evidence="1">
    <location>
        <begin position="56"/>
        <end position="83"/>
    </location>
</feature>
<dbReference type="Proteomes" id="UP000188268">
    <property type="component" value="Unassembled WGS sequence"/>
</dbReference>
<keyword evidence="3" id="KW-1185">Reference proteome</keyword>
<feature type="compositionally biased region" description="Low complexity" evidence="1">
    <location>
        <begin position="158"/>
        <end position="172"/>
    </location>
</feature>
<reference evidence="2 3" key="1">
    <citation type="submission" date="2013-09" db="EMBL/GenBank/DDBJ databases">
        <title>Corchorus capsularis genome sequencing.</title>
        <authorList>
            <person name="Alam M."/>
            <person name="Haque M.S."/>
            <person name="Islam M.S."/>
            <person name="Emdad E.M."/>
            <person name="Islam M.M."/>
            <person name="Ahmed B."/>
            <person name="Halim A."/>
            <person name="Hossen Q.M.M."/>
            <person name="Hossain M.Z."/>
            <person name="Ahmed R."/>
            <person name="Khan M.M."/>
            <person name="Islam R."/>
            <person name="Rashid M.M."/>
            <person name="Khan S.A."/>
            <person name="Rahman M.S."/>
            <person name="Alam M."/>
        </authorList>
    </citation>
    <scope>NUCLEOTIDE SEQUENCE [LARGE SCALE GENOMIC DNA]</scope>
    <source>
        <strain evidence="3">cv. CVL-1</strain>
        <tissue evidence="2">Whole seedling</tissue>
    </source>
</reference>
<dbReference type="AlphaFoldDB" id="A0A1R3G6D5"/>
<feature type="compositionally biased region" description="Basic and acidic residues" evidence="1">
    <location>
        <begin position="69"/>
        <end position="81"/>
    </location>
</feature>
<feature type="region of interest" description="Disordered" evidence="1">
    <location>
        <begin position="213"/>
        <end position="263"/>
    </location>
</feature>
<evidence type="ECO:0000256" key="1">
    <source>
        <dbReference type="SAM" id="MobiDB-lite"/>
    </source>
</evidence>
<feature type="compositionally biased region" description="Acidic residues" evidence="1">
    <location>
        <begin position="58"/>
        <end position="68"/>
    </location>
</feature>
<sequence length="399" mass="43443">MAAAEGGQGGRCSICLDTTAPECDRTIIALGQRSMQVNGQWRRFPTQATFLADHFEEGSDNDEDEDDDQPPRHDPRPRLENSYDSIFDQWARRSMSQDREHGQITSMLENPFGSRLLGGAFNPFGPQPFTIGSNNAAPTRPEPSAPVESVGHRFSFDNQSGTSSGNGDGNSNPIFPRGKQLPFTGPRPAWTAPSPSSAVESFFGSLQAEAARKRASSNWDQGIGQSLRPPPPLPPLNIGHNNDPFRRPYERSPSPAVLASMASGRSKRPFDEFVCNTVSFKGGSSSSQQRTSELFTLVGPGASRGLSSSEQIRDELYDPSLAAEPVFKLEGQSDSTLEETSQTPELDHMAFMNINDDDDDEPQQVSIEPAPPQDGDATDENGRANSDMLDDDTLNSMFD</sequence>
<name>A0A1R3G6D5_COCAP</name>
<dbReference type="OrthoDB" id="8062037at2759"/>
<evidence type="ECO:0000313" key="2">
    <source>
        <dbReference type="EMBL" id="OMO53641.1"/>
    </source>
</evidence>